<dbReference type="InterPro" id="IPR023346">
    <property type="entry name" value="Lysozyme-like_dom_sf"/>
</dbReference>
<reference evidence="2" key="2">
    <citation type="journal article" date="2021" name="PeerJ">
        <title>Extensive microbial diversity within the chicken gut microbiome revealed by metagenomics and culture.</title>
        <authorList>
            <person name="Gilroy R."/>
            <person name="Ravi A."/>
            <person name="Getino M."/>
            <person name="Pursley I."/>
            <person name="Horton D.L."/>
            <person name="Alikhan N.F."/>
            <person name="Baker D."/>
            <person name="Gharbi K."/>
            <person name="Hall N."/>
            <person name="Watson M."/>
            <person name="Adriaenssens E.M."/>
            <person name="Foster-Nyarko E."/>
            <person name="Jarju S."/>
            <person name="Secka A."/>
            <person name="Antonio M."/>
            <person name="Oren A."/>
            <person name="Chaudhuri R.R."/>
            <person name="La Ragione R."/>
            <person name="Hildebrand F."/>
            <person name="Pallen M.J."/>
        </authorList>
    </citation>
    <scope>NUCLEOTIDE SEQUENCE</scope>
    <source>
        <strain evidence="2">CHK136-897</strain>
    </source>
</reference>
<comment type="caution">
    <text evidence="2">The sequence shown here is derived from an EMBL/GenBank/DDBJ whole genome shotgun (WGS) entry which is preliminary data.</text>
</comment>
<dbReference type="InterPro" id="IPR008565">
    <property type="entry name" value="TtsA-like_GH18_dom"/>
</dbReference>
<dbReference type="Proteomes" id="UP000824142">
    <property type="component" value="Unassembled WGS sequence"/>
</dbReference>
<dbReference type="EMBL" id="DVNO01000035">
    <property type="protein sequence ID" value="HIU65764.1"/>
    <property type="molecule type" value="Genomic_DNA"/>
</dbReference>
<proteinExistence type="predicted"/>
<evidence type="ECO:0000259" key="1">
    <source>
        <dbReference type="Pfam" id="PF05838"/>
    </source>
</evidence>
<dbReference type="Pfam" id="PF05838">
    <property type="entry name" value="Glyco_hydro_108"/>
    <property type="match status" value="1"/>
</dbReference>
<dbReference type="SUPFAM" id="SSF53955">
    <property type="entry name" value="Lysozyme-like"/>
    <property type="match status" value="1"/>
</dbReference>
<protein>
    <recommendedName>
        <fullName evidence="1">TtsA-like Glycoside hydrolase family 108 domain-containing protein</fullName>
    </recommendedName>
</protein>
<sequence length="172" mass="19690">MDESFNFVIKKLIVNEGGYTDGKNQVKDMPTNMGIQQSTLDFYNKLKPGKNFPKDVKNLQLNQAIEIYKDLYWDNTKIPEIRNTRLKFAIFDMNVMGGAGFVLQKSLNAYLDSKLVVDGVIGSMTIDAVNSISDDHVDDFMKVLKFVRIEYLKNTPNWPTACNGWLRRTCAY</sequence>
<dbReference type="AlphaFoldDB" id="A0A9D1SMC8"/>
<reference evidence="2" key="1">
    <citation type="submission" date="2020-10" db="EMBL/GenBank/DDBJ databases">
        <authorList>
            <person name="Gilroy R."/>
        </authorList>
    </citation>
    <scope>NUCLEOTIDE SEQUENCE</scope>
    <source>
        <strain evidence="2">CHK136-897</strain>
    </source>
</reference>
<accession>A0A9D1SMC8</accession>
<evidence type="ECO:0000313" key="2">
    <source>
        <dbReference type="EMBL" id="HIU65764.1"/>
    </source>
</evidence>
<evidence type="ECO:0000313" key="3">
    <source>
        <dbReference type="Proteomes" id="UP000824142"/>
    </source>
</evidence>
<gene>
    <name evidence="2" type="ORF">IAC63_03970</name>
</gene>
<name>A0A9D1SMC8_9PROT</name>
<feature type="domain" description="TtsA-like Glycoside hydrolase family 108" evidence="1">
    <location>
        <begin position="10"/>
        <end position="98"/>
    </location>
</feature>
<dbReference type="Gene3D" id="1.20.141.10">
    <property type="entry name" value="Chitosanase, subunit A, domain 1"/>
    <property type="match status" value="1"/>
</dbReference>
<organism evidence="2 3">
    <name type="scientific">Candidatus Enterousia avicola</name>
    <dbReference type="NCBI Taxonomy" id="2840787"/>
    <lineage>
        <taxon>Bacteria</taxon>
        <taxon>Pseudomonadati</taxon>
        <taxon>Pseudomonadota</taxon>
        <taxon>Alphaproteobacteria</taxon>
        <taxon>Candidatus Enterousia</taxon>
    </lineage>
</organism>